<evidence type="ECO:0000313" key="2">
    <source>
        <dbReference type="Proteomes" id="UP000342300"/>
    </source>
</evidence>
<dbReference type="InterPro" id="IPR016167">
    <property type="entry name" value="FAD-bd_PCMH_sub1"/>
</dbReference>
<protein>
    <submittedName>
        <fullName evidence="1">UDP-N-acetylenolpyruvoylglucosamine reductase</fullName>
    </submittedName>
</protein>
<dbReference type="AlphaFoldDB" id="A0A6A7RS74"/>
<sequence length="98" mass="10760">MRTPGLPDFVARDVDLGTRTTLRLPGRAALHAEIRSSTQLAMLAGNHQRRRFILGAGSNLVLTGDFDGLLLQMAIRGRELIGEDDDAWYVRAGAGENW</sequence>
<name>A0A6A7RS74_9PROT</name>
<organism evidence="1 2">
    <name type="scientific">Candidatus Accumulibacter phosphatis</name>
    <dbReference type="NCBI Taxonomy" id="327160"/>
    <lineage>
        <taxon>Bacteria</taxon>
        <taxon>Pseudomonadati</taxon>
        <taxon>Pseudomonadota</taxon>
        <taxon>Betaproteobacteria</taxon>
        <taxon>Candidatus Accumulibacter</taxon>
    </lineage>
</organism>
<feature type="non-terminal residue" evidence="1">
    <location>
        <position position="98"/>
    </location>
</feature>
<dbReference type="InterPro" id="IPR036318">
    <property type="entry name" value="FAD-bd_PCMH-like_sf"/>
</dbReference>
<dbReference type="EMBL" id="PDHS01000166">
    <property type="protein sequence ID" value="MQM30433.1"/>
    <property type="molecule type" value="Genomic_DNA"/>
</dbReference>
<accession>A0A6A7RS74</accession>
<evidence type="ECO:0000313" key="1">
    <source>
        <dbReference type="EMBL" id="MQM30433.1"/>
    </source>
</evidence>
<proteinExistence type="predicted"/>
<dbReference type="Gene3D" id="3.30.43.10">
    <property type="entry name" value="Uridine Diphospho-n-acetylenolpyruvylglucosamine Reductase, domain 2"/>
    <property type="match status" value="1"/>
</dbReference>
<reference evidence="1 2" key="1">
    <citation type="submission" date="2017-09" db="EMBL/GenBank/DDBJ databases">
        <title>Metagenomic Analysis Reveals Denitrifying Candidatus Accumulibacter and Flanking Population as a Source of N2O.</title>
        <authorList>
            <person name="Gao H."/>
            <person name="Mao Y."/>
            <person name="Zhao X."/>
            <person name="Liu W.-T."/>
            <person name="Zhang T."/>
            <person name="Wells G."/>
        </authorList>
    </citation>
    <scope>NUCLEOTIDE SEQUENCE [LARGE SCALE GENOMIC DNA]</scope>
    <source>
        <strain evidence="1">CANDO_2_IC</strain>
    </source>
</reference>
<dbReference type="SUPFAM" id="SSF56176">
    <property type="entry name" value="FAD-binding/transporter-associated domain-like"/>
    <property type="match status" value="1"/>
</dbReference>
<comment type="caution">
    <text evidence="1">The sequence shown here is derived from an EMBL/GenBank/DDBJ whole genome shotgun (WGS) entry which is preliminary data.</text>
</comment>
<dbReference type="GO" id="GO:0050660">
    <property type="term" value="F:flavin adenine dinucleotide binding"/>
    <property type="evidence" value="ECO:0007669"/>
    <property type="project" value="InterPro"/>
</dbReference>
<gene>
    <name evidence="1" type="ORF">CRU78_07790</name>
</gene>
<dbReference type="Proteomes" id="UP000342300">
    <property type="component" value="Unassembled WGS sequence"/>
</dbReference>